<dbReference type="InterPro" id="IPR036388">
    <property type="entry name" value="WH-like_DNA-bd_sf"/>
</dbReference>
<organism evidence="3 4">
    <name type="scientific">Lichenibacterium ramalinae</name>
    <dbReference type="NCBI Taxonomy" id="2316527"/>
    <lineage>
        <taxon>Bacteria</taxon>
        <taxon>Pseudomonadati</taxon>
        <taxon>Pseudomonadota</taxon>
        <taxon>Alphaproteobacteria</taxon>
        <taxon>Hyphomicrobiales</taxon>
        <taxon>Lichenihabitantaceae</taxon>
        <taxon>Lichenibacterium</taxon>
    </lineage>
</organism>
<evidence type="ECO:0000256" key="1">
    <source>
        <dbReference type="SAM" id="MobiDB-lite"/>
    </source>
</evidence>
<evidence type="ECO:0000259" key="2">
    <source>
        <dbReference type="PROSITE" id="PS50043"/>
    </source>
</evidence>
<dbReference type="InterPro" id="IPR000792">
    <property type="entry name" value="Tscrpt_reg_LuxR_C"/>
</dbReference>
<dbReference type="CDD" id="cd06170">
    <property type="entry name" value="LuxR_C_like"/>
    <property type="match status" value="1"/>
</dbReference>
<comment type="caution">
    <text evidence="3">The sequence shown here is derived from an EMBL/GenBank/DDBJ whole genome shotgun (WGS) entry which is preliminary data.</text>
</comment>
<proteinExistence type="predicted"/>
<dbReference type="Gene3D" id="1.10.10.10">
    <property type="entry name" value="Winged helix-like DNA-binding domain superfamily/Winged helix DNA-binding domain"/>
    <property type="match status" value="1"/>
</dbReference>
<gene>
    <name evidence="3" type="ORF">D3272_00945</name>
</gene>
<dbReference type="SUPFAM" id="SSF55781">
    <property type="entry name" value="GAF domain-like"/>
    <property type="match status" value="1"/>
</dbReference>
<feature type="compositionally biased region" description="Basic and acidic residues" evidence="1">
    <location>
        <begin position="15"/>
        <end position="30"/>
    </location>
</feature>
<dbReference type="PROSITE" id="PS50043">
    <property type="entry name" value="HTH_LUXR_2"/>
    <property type="match status" value="1"/>
</dbReference>
<dbReference type="Pfam" id="PF00196">
    <property type="entry name" value="GerE"/>
    <property type="match status" value="1"/>
</dbReference>
<reference evidence="3 4" key="2">
    <citation type="submission" date="2019-02" db="EMBL/GenBank/DDBJ databases">
        <title>'Lichenibacterium ramalinii' gen. nov. sp. nov., 'Lichenibacterium minor' gen. nov. sp. nov.</title>
        <authorList>
            <person name="Pankratov T."/>
        </authorList>
    </citation>
    <scope>NUCLEOTIDE SEQUENCE [LARGE SCALE GENOMIC DNA]</scope>
    <source>
        <strain evidence="3 4">RmlP001</strain>
    </source>
</reference>
<dbReference type="InterPro" id="IPR016032">
    <property type="entry name" value="Sig_transdc_resp-reg_C-effctor"/>
</dbReference>
<dbReference type="GO" id="GO:0006355">
    <property type="term" value="P:regulation of DNA-templated transcription"/>
    <property type="evidence" value="ECO:0007669"/>
    <property type="project" value="InterPro"/>
</dbReference>
<keyword evidence="4" id="KW-1185">Reference proteome</keyword>
<sequence>MRRRLHRRTPGPSGAHRDGARFGRPRSGGDRRPALAWLPYGAAVTQALRCPTRIWRSAVDAALSDAIKAIYACAARPADWPETLRTIAQCFDDVGALLLYRRDDGSFRTIVSPNLEPFAEAYHSKWWRYDIRAARSLDYAYRDHVGAITDRHGVTDEEIETHPIYTEFLAPLGLRWVAGVQVLPQSGMAVALSVHRAPSKPPYSDEELALLTLLGQHVEQALRLSLRLIDAETVGLGLGDSLGRLAIGAFVLGDDGRVVFANSRAEAMLSHAFVVKGGVLTCRSPVDQKRLTALLAHCGQISQDAPPQRTVAPFVIEDGPTRLAVYALPLTAGTAPTERLLTGGRTILLAVAIAAGEPVDPGLLRDVCGLTLGEARVASLIANGLSPSAAADRLNLAENTVRSVLKRVFDKLDVSRQSELAALLSSLKAAEARADAGRSRF</sequence>
<dbReference type="EMBL" id="QYBC01000001">
    <property type="protein sequence ID" value="RYB07732.1"/>
    <property type="molecule type" value="Genomic_DNA"/>
</dbReference>
<protein>
    <submittedName>
        <fullName evidence="3">Helix-turn-helix transcriptional regulator</fullName>
    </submittedName>
</protein>
<name>A0A4Q2RJJ6_9HYPH</name>
<dbReference type="AlphaFoldDB" id="A0A4Q2RJJ6"/>
<feature type="domain" description="HTH luxR-type" evidence="2">
    <location>
        <begin position="363"/>
        <end position="428"/>
    </location>
</feature>
<dbReference type="GO" id="GO:0003677">
    <property type="term" value="F:DNA binding"/>
    <property type="evidence" value="ECO:0007669"/>
    <property type="project" value="InterPro"/>
</dbReference>
<feature type="region of interest" description="Disordered" evidence="1">
    <location>
        <begin position="1"/>
        <end position="30"/>
    </location>
</feature>
<accession>A0A4Q2RJJ6</accession>
<dbReference type="SUPFAM" id="SSF46894">
    <property type="entry name" value="C-terminal effector domain of the bipartite response regulators"/>
    <property type="match status" value="1"/>
</dbReference>
<evidence type="ECO:0000313" key="4">
    <source>
        <dbReference type="Proteomes" id="UP000289411"/>
    </source>
</evidence>
<evidence type="ECO:0000313" key="3">
    <source>
        <dbReference type="EMBL" id="RYB07732.1"/>
    </source>
</evidence>
<dbReference type="SMART" id="SM00421">
    <property type="entry name" value="HTH_LUXR"/>
    <property type="match status" value="1"/>
</dbReference>
<reference evidence="3 4" key="1">
    <citation type="submission" date="2018-09" db="EMBL/GenBank/DDBJ databases">
        <authorList>
            <person name="Grouzdev D.S."/>
            <person name="Krutkina M.S."/>
        </authorList>
    </citation>
    <scope>NUCLEOTIDE SEQUENCE [LARGE SCALE GENOMIC DNA]</scope>
    <source>
        <strain evidence="3 4">RmlP001</strain>
    </source>
</reference>
<dbReference type="Proteomes" id="UP000289411">
    <property type="component" value="Unassembled WGS sequence"/>
</dbReference>